<dbReference type="GO" id="GO:0004222">
    <property type="term" value="F:metalloendopeptidase activity"/>
    <property type="evidence" value="ECO:0007669"/>
    <property type="project" value="TreeGrafter"/>
</dbReference>
<evidence type="ECO:0000313" key="5">
    <source>
        <dbReference type="WBParaSite" id="PEQ_0001227401-mRNA-1"/>
    </source>
</evidence>
<keyword evidence="4" id="KW-1185">Reference proteome</keyword>
<evidence type="ECO:0000313" key="4">
    <source>
        <dbReference type="Proteomes" id="UP000887564"/>
    </source>
</evidence>
<feature type="domain" description="BPTI/Kunitz inhibitor" evidence="3">
    <location>
        <begin position="689"/>
        <end position="733"/>
    </location>
</feature>
<evidence type="ECO:0000256" key="2">
    <source>
        <dbReference type="ARBA" id="ARBA00022525"/>
    </source>
</evidence>
<dbReference type="PROSITE" id="PS50092">
    <property type="entry name" value="TSP1"/>
    <property type="match status" value="2"/>
</dbReference>
<dbReference type="InterPro" id="IPR036383">
    <property type="entry name" value="TSP1_rpt_sf"/>
</dbReference>
<keyword evidence="2" id="KW-0964">Secreted</keyword>
<dbReference type="SUPFAM" id="SSF82895">
    <property type="entry name" value="TSP-1 type 1 repeat"/>
    <property type="match status" value="2"/>
</dbReference>
<dbReference type="Gene3D" id="2.20.100.10">
    <property type="entry name" value="Thrombospondin type-1 (TSP1) repeat"/>
    <property type="match status" value="2"/>
</dbReference>
<dbReference type="InterPro" id="IPR002223">
    <property type="entry name" value="Kunitz_BPTI"/>
</dbReference>
<dbReference type="Pfam" id="PF05986">
    <property type="entry name" value="ADAMTS_spacer1"/>
    <property type="match status" value="1"/>
</dbReference>
<evidence type="ECO:0000259" key="3">
    <source>
        <dbReference type="SMART" id="SM00131"/>
    </source>
</evidence>
<dbReference type="AlphaFoldDB" id="A0A914S533"/>
<dbReference type="SMART" id="SM00131">
    <property type="entry name" value="KU"/>
    <property type="match status" value="1"/>
</dbReference>
<evidence type="ECO:0000256" key="1">
    <source>
        <dbReference type="ARBA" id="ARBA00004613"/>
    </source>
</evidence>
<dbReference type="Pfam" id="PF19030">
    <property type="entry name" value="TSP1_ADAMTS"/>
    <property type="match status" value="2"/>
</dbReference>
<accession>A0A914S533</accession>
<organism evidence="4 5">
    <name type="scientific">Parascaris equorum</name>
    <name type="common">Equine roundworm</name>
    <dbReference type="NCBI Taxonomy" id="6256"/>
    <lineage>
        <taxon>Eukaryota</taxon>
        <taxon>Metazoa</taxon>
        <taxon>Ecdysozoa</taxon>
        <taxon>Nematoda</taxon>
        <taxon>Chromadorea</taxon>
        <taxon>Rhabditida</taxon>
        <taxon>Spirurina</taxon>
        <taxon>Ascaridomorpha</taxon>
        <taxon>Ascaridoidea</taxon>
        <taxon>Ascarididae</taxon>
        <taxon>Parascaris</taxon>
    </lineage>
</organism>
<dbReference type="InterPro" id="IPR036880">
    <property type="entry name" value="Kunitz_BPTI_sf"/>
</dbReference>
<dbReference type="GO" id="GO:0031012">
    <property type="term" value="C:extracellular matrix"/>
    <property type="evidence" value="ECO:0007669"/>
    <property type="project" value="TreeGrafter"/>
</dbReference>
<dbReference type="GO" id="GO:0006508">
    <property type="term" value="P:proteolysis"/>
    <property type="evidence" value="ECO:0007669"/>
    <property type="project" value="TreeGrafter"/>
</dbReference>
<dbReference type="Gene3D" id="2.60.120.830">
    <property type="match status" value="1"/>
</dbReference>
<sequence length="769" mass="84932">MEQHAIQIKTISVWREFAYRWDAIRNSDQFCNSAKFPKKILSCRRYFATFALDSLCSIDSNSLTIRLDGLSERYRHKDLQQNAMQYLQIVSLIVKSNDNPFNALSTQRRQMWCMWWGWIEMQNAIKNMSDYYYLNGNYQIQVIDKDLEIGGTIFEYDNHKSRGGGVAFEKLIAKGPINEELTIALLFQTGNKDSAIKYEFSVPLEQDMPFMYKPGEWSSCSVTLQTRTPFCVETATGSRVADEVCDEANSTKPETEKDCETIDCEPELYRVVYCHSVFANGKRITVDDSNCTLERPPVRQSCNRFSCPEWQAGPWSACSEKCGDAFQYRSVTCRSEKEGEEGKLLPAEACGELTIDDKRSCNLGPCEGLICGGGSQTRMIVCLNYDKKPVPEWCDEAVKPPEEQECNTHDCPSSSLSIRFFYRVMSSHVYAAMNYHLHARIASLVAAQITRHSQLSEETGEVASVECKVANVTLEAEELLDNVTAENITVHCSKTEFGCCPDWTSSAEGKDNKGCPVFVQGCERSSFPCELSTFGCCPDGETAALGVNGKGCGADFAFKTIVVVGCGCAYAQFGCCPDGKSAAKGPGYYGCPESCAQSQYGCCPDGKTISRGPNKEGCPCQYTRYGCCADGETAAMGPHSEGCDECRYAKYGCCPDGETRAVGPNFAGCPSTTVAPYLLGGTVAPEKISSCSLPQDQGTVCHPGYKLVWFYDTAEGRNDNRFATKEQCETICVEPPARGAAHCLLLVMSTCQNCADFSESLQLIEHSLR</sequence>
<dbReference type="WBParaSite" id="PEQ_0001227401-mRNA-1">
    <property type="protein sequence ID" value="PEQ_0001227401-mRNA-1"/>
    <property type="gene ID" value="PEQ_0001227401"/>
</dbReference>
<dbReference type="GO" id="GO:0005576">
    <property type="term" value="C:extracellular region"/>
    <property type="evidence" value="ECO:0007669"/>
    <property type="project" value="UniProtKB-SubCell"/>
</dbReference>
<dbReference type="InterPro" id="IPR010294">
    <property type="entry name" value="ADAMTS_spacer1"/>
</dbReference>
<dbReference type="PANTHER" id="PTHR13723">
    <property type="entry name" value="ADAMTS A DISINTEGRIN AND METALLOPROTEASE WITH THROMBOSPONDIN MOTIFS PROTEASE"/>
    <property type="match status" value="1"/>
</dbReference>
<proteinExistence type="predicted"/>
<dbReference type="SUPFAM" id="SSF57362">
    <property type="entry name" value="BPTI-like"/>
    <property type="match status" value="1"/>
</dbReference>
<dbReference type="GO" id="GO:0030198">
    <property type="term" value="P:extracellular matrix organization"/>
    <property type="evidence" value="ECO:0007669"/>
    <property type="project" value="TreeGrafter"/>
</dbReference>
<dbReference type="InterPro" id="IPR050439">
    <property type="entry name" value="ADAMTS_ADAMTS-like"/>
</dbReference>
<reference evidence="5" key="1">
    <citation type="submission" date="2022-11" db="UniProtKB">
        <authorList>
            <consortium name="WormBaseParasite"/>
        </authorList>
    </citation>
    <scope>IDENTIFICATION</scope>
</reference>
<name>A0A914S533_PAREQ</name>
<dbReference type="PANTHER" id="PTHR13723:SF281">
    <property type="entry name" value="PAPILIN"/>
    <property type="match status" value="1"/>
</dbReference>
<dbReference type="GO" id="GO:0004867">
    <property type="term" value="F:serine-type endopeptidase inhibitor activity"/>
    <property type="evidence" value="ECO:0007669"/>
    <property type="project" value="InterPro"/>
</dbReference>
<comment type="subcellular location">
    <subcellularLocation>
        <location evidence="1">Secreted</location>
    </subcellularLocation>
</comment>
<dbReference type="InterPro" id="IPR000884">
    <property type="entry name" value="TSP1_rpt"/>
</dbReference>
<dbReference type="SMART" id="SM00209">
    <property type="entry name" value="TSP1"/>
    <property type="match status" value="3"/>
</dbReference>
<protein>
    <submittedName>
        <fullName evidence="5">BPTI/Kunitz inhibitor domain-containing protein</fullName>
    </submittedName>
</protein>
<dbReference type="Proteomes" id="UP000887564">
    <property type="component" value="Unplaced"/>
</dbReference>